<reference evidence="1 4" key="2">
    <citation type="submission" date="2019-10" db="EMBL/GenBank/DDBJ databases">
        <title>Prolixibacter strains distinguished by the presence of nitrate reductase genes were adept at nitrate-dependent anaerobic corrosion of metallic iron and carbon steel.</title>
        <authorList>
            <person name="Iino T."/>
            <person name="Shono N."/>
            <person name="Ito K."/>
            <person name="Nakamura R."/>
            <person name="Sueoka K."/>
            <person name="Harayama S."/>
            <person name="Ohkuma M."/>
        </authorList>
    </citation>
    <scope>NUCLEOTIDE SEQUENCE [LARGE SCALE GENOMIC DNA]</scope>
    <source>
        <strain evidence="1 4">MIC1-1</strain>
    </source>
</reference>
<dbReference type="Proteomes" id="UP000240621">
    <property type="component" value="Unassembled WGS sequence"/>
</dbReference>
<sequence length="108" mass="12756">MSTVTFNFSVTLDENEFIKVEDHLFTTRESLKREEPKVDLINPRCLAILKEFEGRLTMGVVQEWLLLSRALDQTCSYHSKWDDHKLLEELISGREHPVSWYIENCQEV</sequence>
<dbReference type="EMBL" id="BLAU01000001">
    <property type="protein sequence ID" value="GET21356.1"/>
    <property type="molecule type" value="Genomic_DNA"/>
</dbReference>
<gene>
    <name evidence="2" type="ORF">CLV93_105223</name>
    <name evidence="1" type="ORF">JCM18694_16020</name>
</gene>
<evidence type="ECO:0000313" key="3">
    <source>
        <dbReference type="Proteomes" id="UP000240621"/>
    </source>
</evidence>
<protein>
    <submittedName>
        <fullName evidence="2">Uncharacterized protein</fullName>
    </submittedName>
</protein>
<proteinExistence type="predicted"/>
<evidence type="ECO:0000313" key="1">
    <source>
        <dbReference type="EMBL" id="GET21356.1"/>
    </source>
</evidence>
<dbReference type="Proteomes" id="UP000396862">
    <property type="component" value="Unassembled WGS sequence"/>
</dbReference>
<evidence type="ECO:0000313" key="4">
    <source>
        <dbReference type="Proteomes" id="UP000396862"/>
    </source>
</evidence>
<comment type="caution">
    <text evidence="2">The sequence shown here is derived from an EMBL/GenBank/DDBJ whole genome shotgun (WGS) entry which is preliminary data.</text>
</comment>
<dbReference type="AlphaFoldDB" id="A0A2P8CD26"/>
<keyword evidence="4" id="KW-1185">Reference proteome</keyword>
<dbReference type="OrthoDB" id="1120973at2"/>
<accession>A0A2P8CD26</accession>
<reference evidence="2 3" key="1">
    <citation type="submission" date="2018-03" db="EMBL/GenBank/DDBJ databases">
        <title>Genomic Encyclopedia of Archaeal and Bacterial Type Strains, Phase II (KMG-II): from individual species to whole genera.</title>
        <authorList>
            <person name="Goeker M."/>
        </authorList>
    </citation>
    <scope>NUCLEOTIDE SEQUENCE [LARGE SCALE GENOMIC DNA]</scope>
    <source>
        <strain evidence="2 3">DSM 27267</strain>
    </source>
</reference>
<name>A0A2P8CD26_9BACT</name>
<evidence type="ECO:0000313" key="2">
    <source>
        <dbReference type="EMBL" id="PSK82829.1"/>
    </source>
</evidence>
<organism evidence="2 3">
    <name type="scientific">Prolixibacter denitrificans</name>
    <dbReference type="NCBI Taxonomy" id="1541063"/>
    <lineage>
        <taxon>Bacteria</taxon>
        <taxon>Pseudomonadati</taxon>
        <taxon>Bacteroidota</taxon>
        <taxon>Bacteroidia</taxon>
        <taxon>Marinilabiliales</taxon>
        <taxon>Prolixibacteraceae</taxon>
        <taxon>Prolixibacter</taxon>
    </lineage>
</organism>
<dbReference type="EMBL" id="PYGC01000005">
    <property type="protein sequence ID" value="PSK82829.1"/>
    <property type="molecule type" value="Genomic_DNA"/>
</dbReference>
<dbReference type="RefSeq" id="WP_106542419.1">
    <property type="nucleotide sequence ID" value="NZ_BLAU01000001.1"/>
</dbReference>